<proteinExistence type="predicted"/>
<dbReference type="InterPro" id="IPR033337">
    <property type="entry name" value="TORTIFOLIA1/SINE1-2"/>
</dbReference>
<dbReference type="InterPro" id="IPR057600">
    <property type="entry name" value="TORTIFOLIA1/SINE1-2_N"/>
</dbReference>
<dbReference type="PANTHER" id="PTHR31355:SF8">
    <property type="entry name" value="TORTIFOLIA1-LIKE PROTEIN 3"/>
    <property type="match status" value="1"/>
</dbReference>
<protein>
    <submittedName>
        <fullName evidence="3">Microtubule-associated protein TORTIFOLIA1</fullName>
    </submittedName>
</protein>
<evidence type="ECO:0000259" key="2">
    <source>
        <dbReference type="Pfam" id="PF24714"/>
    </source>
</evidence>
<reference evidence="3" key="1">
    <citation type="submission" date="2015-07" db="EMBL/GenBank/DDBJ databases">
        <title>Transcriptome Assembly of Anthurium amnicola.</title>
        <authorList>
            <person name="Suzuki J."/>
        </authorList>
    </citation>
    <scope>NUCLEOTIDE SEQUENCE</scope>
</reference>
<dbReference type="GO" id="GO:0005874">
    <property type="term" value="C:microtubule"/>
    <property type="evidence" value="ECO:0007669"/>
    <property type="project" value="InterPro"/>
</dbReference>
<feature type="compositionally biased region" description="Polar residues" evidence="1">
    <location>
        <begin position="389"/>
        <end position="400"/>
    </location>
</feature>
<feature type="domain" description="TORTIFOLIA1/SINE1-2 N-terminal" evidence="2">
    <location>
        <begin position="37"/>
        <end position="323"/>
    </location>
</feature>
<dbReference type="GO" id="GO:0008017">
    <property type="term" value="F:microtubule binding"/>
    <property type="evidence" value="ECO:0007669"/>
    <property type="project" value="InterPro"/>
</dbReference>
<name>A0A1D1XIG6_9ARAE</name>
<feature type="region of interest" description="Disordered" evidence="1">
    <location>
        <begin position="327"/>
        <end position="421"/>
    </location>
</feature>
<dbReference type="PANTHER" id="PTHR31355">
    <property type="entry name" value="MICROTUBULE-ASSOCIATED PROTEIN TORTIFOLIA1"/>
    <property type="match status" value="1"/>
</dbReference>
<dbReference type="SUPFAM" id="SSF48371">
    <property type="entry name" value="ARM repeat"/>
    <property type="match status" value="1"/>
</dbReference>
<feature type="compositionally biased region" description="Polar residues" evidence="1">
    <location>
        <begin position="665"/>
        <end position="674"/>
    </location>
</feature>
<dbReference type="Gene3D" id="1.25.10.10">
    <property type="entry name" value="Leucine-rich Repeat Variant"/>
    <property type="match status" value="1"/>
</dbReference>
<feature type="compositionally biased region" description="Polar residues" evidence="1">
    <location>
        <begin position="685"/>
        <end position="707"/>
    </location>
</feature>
<dbReference type="EMBL" id="GDJX01025761">
    <property type="protein sequence ID" value="JAT42175.1"/>
    <property type="molecule type" value="Transcribed_RNA"/>
</dbReference>
<gene>
    <name evidence="3" type="primary">TOR1_0</name>
    <name evidence="3" type="ORF">g.78414</name>
</gene>
<dbReference type="FunFam" id="1.25.10.10:FF:000549">
    <property type="entry name" value="ARM repeat superfamily protein"/>
    <property type="match status" value="1"/>
</dbReference>
<sequence>MAIPRSSSSPPPHQAPLMTTPAAVHGAKKSATGGGKDVKQRAGFYMNKLSDRDTEALAVSELEAMARALPADSLPPFLSAISDTRPSDKTPLRRHCLRLLSFLSRTQPPQSLSPFYPRMVSSVLRRLRDPDSSVRSACVDAVRDMAISSFAAPPTPSSSPFCSVFLKPLSESLLLEQDQYAQMGSALCLAAAVEEASAAALGRDLAQHLHRLVPRLVKLARSEGFKAKPALLSLLGSVVAAGGASTPSLLEILVPCLADALSSDDWAARKAASEALSRVATIPDRHLLSGFRSSYFSSFQARRFDKVKIVRDSMNQMLEAWKDIPGALQDEDYPGGNTSPPPQTQSRSRSARQENESDGRLLVGSRISSSAPSSLSHALRKDRSPVGGSPSNVASYTPAASRTPPRNEKRTSPPLFRNLDRRKPRDWRIEIAMPDGPPFTVICKDELQNGQAGDEEVWEQGKNEDNPTSKLEVKRILFEKNSEQKINKSGGLRSGSRVVPFQEKGNLAPTVEIDELFEDNKDNDLTLIRKQLVQIENRQSSLLDLVQRFIGNSQNGIRSLETRVHGLEMALDEISHDLAMSSRRMPNTDPTVHCCKIPGAEFLSSKFWRRNEGRYSSRFSISGISSLGGVRNSSDKESVNSLKWEKRGFGLQSGFVMNPLAEVNSQSRGSSYLSSERMPKKTMHQTESQQTEDSNTVDEASTIASTA</sequence>
<accession>A0A1D1XIG6</accession>
<evidence type="ECO:0000313" key="3">
    <source>
        <dbReference type="EMBL" id="JAT42175.1"/>
    </source>
</evidence>
<organism evidence="3">
    <name type="scientific">Anthurium amnicola</name>
    <dbReference type="NCBI Taxonomy" id="1678845"/>
    <lineage>
        <taxon>Eukaryota</taxon>
        <taxon>Viridiplantae</taxon>
        <taxon>Streptophyta</taxon>
        <taxon>Embryophyta</taxon>
        <taxon>Tracheophyta</taxon>
        <taxon>Spermatophyta</taxon>
        <taxon>Magnoliopsida</taxon>
        <taxon>Liliopsida</taxon>
        <taxon>Araceae</taxon>
        <taxon>Pothoideae</taxon>
        <taxon>Potheae</taxon>
        <taxon>Anthurium</taxon>
    </lineage>
</organism>
<evidence type="ECO:0000256" key="1">
    <source>
        <dbReference type="SAM" id="MobiDB-lite"/>
    </source>
</evidence>
<feature type="region of interest" description="Disordered" evidence="1">
    <location>
        <begin position="665"/>
        <end position="707"/>
    </location>
</feature>
<dbReference type="InterPro" id="IPR011989">
    <property type="entry name" value="ARM-like"/>
</dbReference>
<feature type="region of interest" description="Disordered" evidence="1">
    <location>
        <begin position="1"/>
        <end position="38"/>
    </location>
</feature>
<feature type="compositionally biased region" description="Low complexity" evidence="1">
    <location>
        <begin position="365"/>
        <end position="376"/>
    </location>
</feature>
<dbReference type="Pfam" id="PF24714">
    <property type="entry name" value="TOR1L1_N"/>
    <property type="match status" value="1"/>
</dbReference>
<dbReference type="AlphaFoldDB" id="A0A1D1XIG6"/>
<dbReference type="InterPro" id="IPR016024">
    <property type="entry name" value="ARM-type_fold"/>
</dbReference>